<dbReference type="EC" id="1.14.13.-" evidence="8"/>
<evidence type="ECO:0000256" key="5">
    <source>
        <dbReference type="ARBA" id="ARBA00022857"/>
    </source>
</evidence>
<dbReference type="SUPFAM" id="SSF51905">
    <property type="entry name" value="FAD/NAD(P)-binding domain"/>
    <property type="match status" value="2"/>
</dbReference>
<dbReference type="InterPro" id="IPR050775">
    <property type="entry name" value="FAD-binding_Monooxygenases"/>
</dbReference>
<proteinExistence type="inferred from homology"/>
<evidence type="ECO:0000256" key="1">
    <source>
        <dbReference type="ARBA" id="ARBA00001974"/>
    </source>
</evidence>
<keyword evidence="3" id="KW-0285">Flavoprotein</keyword>
<dbReference type="GO" id="GO:0004497">
    <property type="term" value="F:monooxygenase activity"/>
    <property type="evidence" value="ECO:0007669"/>
    <property type="project" value="UniProtKB-KW"/>
</dbReference>
<keyword evidence="4" id="KW-0274">FAD</keyword>
<keyword evidence="9" id="KW-1185">Reference proteome</keyword>
<comment type="cofactor">
    <cofactor evidence="1">
        <name>FAD</name>
        <dbReference type="ChEBI" id="CHEBI:57692"/>
    </cofactor>
</comment>
<accession>A0ABW3SYV0</accession>
<keyword evidence="7 8" id="KW-0503">Monooxygenase</keyword>
<dbReference type="EMBL" id="JBHTLQ010000007">
    <property type="protein sequence ID" value="MFD1189858.1"/>
    <property type="molecule type" value="Genomic_DNA"/>
</dbReference>
<dbReference type="PANTHER" id="PTHR43098:SF3">
    <property type="entry name" value="L-ORNITHINE N(5)-MONOOXYGENASE-RELATED"/>
    <property type="match status" value="1"/>
</dbReference>
<evidence type="ECO:0000313" key="8">
    <source>
        <dbReference type="EMBL" id="MFD1189858.1"/>
    </source>
</evidence>
<evidence type="ECO:0000256" key="6">
    <source>
        <dbReference type="ARBA" id="ARBA00023002"/>
    </source>
</evidence>
<dbReference type="Gene3D" id="3.50.50.60">
    <property type="entry name" value="FAD/NAD(P)-binding domain"/>
    <property type="match status" value="2"/>
</dbReference>
<evidence type="ECO:0000256" key="4">
    <source>
        <dbReference type="ARBA" id="ARBA00022827"/>
    </source>
</evidence>
<keyword evidence="5" id="KW-0521">NADP</keyword>
<dbReference type="PANTHER" id="PTHR43098">
    <property type="entry name" value="L-ORNITHINE N(5)-MONOOXYGENASE-RELATED"/>
    <property type="match status" value="1"/>
</dbReference>
<keyword evidence="6 8" id="KW-0560">Oxidoreductase</keyword>
<dbReference type="Pfam" id="PF00743">
    <property type="entry name" value="FMO-like"/>
    <property type="match status" value="1"/>
</dbReference>
<comment type="similarity">
    <text evidence="2">Belongs to the FAD-binding monooxygenase family.</text>
</comment>
<comment type="caution">
    <text evidence="8">The sequence shown here is derived from an EMBL/GenBank/DDBJ whole genome shotgun (WGS) entry which is preliminary data.</text>
</comment>
<dbReference type="RefSeq" id="WP_374345169.1">
    <property type="nucleotide sequence ID" value="NZ_JBHTLQ010000007.1"/>
</dbReference>
<name>A0ABW3SYV0_9CAUL</name>
<protein>
    <submittedName>
        <fullName evidence="8">Flavin-containing monooxygenase</fullName>
        <ecNumber evidence="8">1.14.13.-</ecNumber>
    </submittedName>
</protein>
<evidence type="ECO:0000313" key="9">
    <source>
        <dbReference type="Proteomes" id="UP001597216"/>
    </source>
</evidence>
<gene>
    <name evidence="8" type="ORF">ACFQ27_04640</name>
</gene>
<evidence type="ECO:0000256" key="2">
    <source>
        <dbReference type="ARBA" id="ARBA00010139"/>
    </source>
</evidence>
<evidence type="ECO:0000256" key="3">
    <source>
        <dbReference type="ARBA" id="ARBA00022630"/>
    </source>
</evidence>
<dbReference type="InterPro" id="IPR020946">
    <property type="entry name" value="Flavin_mOase-like"/>
</dbReference>
<dbReference type="InterPro" id="IPR036188">
    <property type="entry name" value="FAD/NAD-bd_sf"/>
</dbReference>
<reference evidence="9" key="1">
    <citation type="journal article" date="2019" name="Int. J. Syst. Evol. Microbiol.">
        <title>The Global Catalogue of Microorganisms (GCM) 10K type strain sequencing project: providing services to taxonomists for standard genome sequencing and annotation.</title>
        <authorList>
            <consortium name="The Broad Institute Genomics Platform"/>
            <consortium name="The Broad Institute Genome Sequencing Center for Infectious Disease"/>
            <person name="Wu L."/>
            <person name="Ma J."/>
        </authorList>
    </citation>
    <scope>NUCLEOTIDE SEQUENCE [LARGE SCALE GENOMIC DNA]</scope>
    <source>
        <strain evidence="9">CCUG 55074</strain>
    </source>
</reference>
<evidence type="ECO:0000256" key="7">
    <source>
        <dbReference type="ARBA" id="ARBA00023033"/>
    </source>
</evidence>
<sequence>MTKTLDAVIIGAGISGMYMLHRMRGLGLNARVYEAGADVGGTWYWNRYPGARVDIESQEYSYSFSEELEREWKWTERYAAQPEILAYLNHVADRFDLRRDIQFDTRIASAAFDEATGRWTVKTEGGETIDAKFVVAATGCLSVPNEPKFQGQDRFKGPTYHTGRWPHEGVDFTGKRVAVIGTGSSAIQSIPQIAKQADKVIVFQRTPNYSVPAHNGPIKPEVVEAWLANRDQNRQEQRLSPAGFLSSNANEALATQLGDNERRQVLEDRWAVGGFTIGAAFADISVDPVANAMVAEFAAEKIREIVKDPKTAEKLVPRDYPFGTKRLCVDTGYYEVFNRDNVELIDLKETPLSTITETGVTTTGGDFEVDAIVFAIGFDAMTGALSRIDISGRGGQTLKDAWAEGPKTYLGLMVAGFPNFFTVTGPGSPSVLSNMIVSIEQHVDWLSDLFAFMGMYGLATIEAAPESQTAWVEHVNEAASKTLYPVANSWYLGANVPGKPRVFMPYIGGVGAYRTLCDAVAANGYMGFKLRPAA</sequence>
<dbReference type="Proteomes" id="UP001597216">
    <property type="component" value="Unassembled WGS sequence"/>
</dbReference>
<organism evidence="8 9">
    <name type="scientific">Phenylobacterium conjunctum</name>
    <dbReference type="NCBI Taxonomy" id="1298959"/>
    <lineage>
        <taxon>Bacteria</taxon>
        <taxon>Pseudomonadati</taxon>
        <taxon>Pseudomonadota</taxon>
        <taxon>Alphaproteobacteria</taxon>
        <taxon>Caulobacterales</taxon>
        <taxon>Caulobacteraceae</taxon>
        <taxon>Phenylobacterium</taxon>
    </lineage>
</organism>